<comment type="catalytic activity">
    <reaction evidence="1">
        <text>S-ubiquitinyl-[E2 ubiquitin-conjugating enzyme]-L-cysteine + [acceptor protein]-L-lysine = [E2 ubiquitin-conjugating enzyme]-L-cysteine + N(6)-ubiquitinyl-[acceptor protein]-L-lysine.</text>
        <dbReference type="EC" id="2.3.2.27"/>
    </reaction>
</comment>
<evidence type="ECO:0000256" key="17">
    <source>
        <dbReference type="SAM" id="SignalP"/>
    </source>
</evidence>
<feature type="compositionally biased region" description="Acidic residues" evidence="15">
    <location>
        <begin position="288"/>
        <end position="299"/>
    </location>
</feature>
<keyword evidence="10 16" id="KW-1133">Transmembrane helix</keyword>
<proteinExistence type="predicted"/>
<evidence type="ECO:0000256" key="11">
    <source>
        <dbReference type="ARBA" id="ARBA00023136"/>
    </source>
</evidence>
<dbReference type="AlphaFoldDB" id="A0A8B7Y6T5"/>
<evidence type="ECO:0000256" key="3">
    <source>
        <dbReference type="ARBA" id="ARBA00012483"/>
    </source>
</evidence>
<evidence type="ECO:0000256" key="4">
    <source>
        <dbReference type="ARBA" id="ARBA00022679"/>
    </source>
</evidence>
<evidence type="ECO:0000256" key="6">
    <source>
        <dbReference type="ARBA" id="ARBA00022723"/>
    </source>
</evidence>
<keyword evidence="7 17" id="KW-0732">Signal</keyword>
<keyword evidence="12" id="KW-0325">Glycoprotein</keyword>
<name>A0A8B7Y6T5_ACAPL</name>
<keyword evidence="5 16" id="KW-0812">Transmembrane</keyword>
<evidence type="ECO:0000256" key="16">
    <source>
        <dbReference type="SAM" id="Phobius"/>
    </source>
</evidence>
<keyword evidence="8 14" id="KW-0863">Zinc-finger</keyword>
<dbReference type="RefSeq" id="XP_022088045.1">
    <property type="nucleotide sequence ID" value="XM_022232353.1"/>
</dbReference>
<keyword evidence="19" id="KW-1185">Reference proteome</keyword>
<dbReference type="SUPFAM" id="SSF52025">
    <property type="entry name" value="PA domain"/>
    <property type="match status" value="1"/>
</dbReference>
<dbReference type="InterPro" id="IPR051653">
    <property type="entry name" value="E3_ligase_sorting_rcpt"/>
</dbReference>
<evidence type="ECO:0000259" key="18">
    <source>
        <dbReference type="PROSITE" id="PS50089"/>
    </source>
</evidence>
<feature type="transmembrane region" description="Helical" evidence="16">
    <location>
        <begin position="179"/>
        <end position="204"/>
    </location>
</feature>
<keyword evidence="4" id="KW-0808">Transferase</keyword>
<dbReference type="InterPro" id="IPR013083">
    <property type="entry name" value="Znf_RING/FYVE/PHD"/>
</dbReference>
<dbReference type="Pfam" id="PF13639">
    <property type="entry name" value="zf-RING_2"/>
    <property type="match status" value="1"/>
</dbReference>
<dbReference type="CDD" id="cd16796">
    <property type="entry name" value="RING-H2_RNF13"/>
    <property type="match status" value="1"/>
</dbReference>
<feature type="compositionally biased region" description="Low complexity" evidence="15">
    <location>
        <begin position="331"/>
        <end position="340"/>
    </location>
</feature>
<feature type="domain" description="RING-type" evidence="18">
    <location>
        <begin position="237"/>
        <end position="279"/>
    </location>
</feature>
<evidence type="ECO:0000256" key="2">
    <source>
        <dbReference type="ARBA" id="ARBA00004906"/>
    </source>
</evidence>
<evidence type="ECO:0000256" key="13">
    <source>
        <dbReference type="ARBA" id="ARBA00046288"/>
    </source>
</evidence>
<organism evidence="19 20">
    <name type="scientific">Acanthaster planci</name>
    <name type="common">Crown-of-thorns starfish</name>
    <dbReference type="NCBI Taxonomy" id="133434"/>
    <lineage>
        <taxon>Eukaryota</taxon>
        <taxon>Metazoa</taxon>
        <taxon>Echinodermata</taxon>
        <taxon>Eleutherozoa</taxon>
        <taxon>Asterozoa</taxon>
        <taxon>Asteroidea</taxon>
        <taxon>Valvatacea</taxon>
        <taxon>Valvatida</taxon>
        <taxon>Acanthasteridae</taxon>
        <taxon>Acanthaster</taxon>
    </lineage>
</organism>
<evidence type="ECO:0000256" key="12">
    <source>
        <dbReference type="ARBA" id="ARBA00023180"/>
    </source>
</evidence>
<sequence>MECGPHVKSALWCLWSLAAITVMLPCAVMGDVIVTTLKNVSYTFSSMPANFGERLPMMGLQGKLVVAVPLNGCSRLQPPPMVNASGVITYNYFALIKRGECNFDLKVYNAQEVGYAGAIVFNIDHDNGVLAMNGDEYGQDVDIPSVFVGASSGASLKKYNYTTGATVKLTPTLSFPISYFLFPFIIVTSTCLVFFGIYMVAKYVRDRRRLKRSRLSRTNLKKIPVKKFVKGDEYEVCAICLDDYEDGDKLRILPCNHAFHCKCVDPWLTNNRRTCPVCKRKVVPSGEQDSDDSDSDEDSTASPTEHTPLLASSGSGHPVGARGRAAGGGSESSSVASSPELNGAWGGEERSAPAPAGVTLVDASTAMTENDSDSNDDTIDGNLLGRSPINDLPHSVDIVTPTLHAVSSDLLETDVNQDVVDNGDNIPTVLVVSEHADPLAEKDSANFEV</sequence>
<evidence type="ECO:0000313" key="20">
    <source>
        <dbReference type="RefSeq" id="XP_022088045.1"/>
    </source>
</evidence>
<dbReference type="Gene3D" id="3.30.40.10">
    <property type="entry name" value="Zinc/RING finger domain, C3HC4 (zinc finger)"/>
    <property type="match status" value="1"/>
</dbReference>
<feature type="signal peptide" evidence="17">
    <location>
        <begin position="1"/>
        <end position="30"/>
    </location>
</feature>
<dbReference type="InterPro" id="IPR003137">
    <property type="entry name" value="PA_domain"/>
</dbReference>
<dbReference type="PROSITE" id="PS50089">
    <property type="entry name" value="ZF_RING_2"/>
    <property type="match status" value="1"/>
</dbReference>
<feature type="chain" id="PRO_5034325457" description="RING-type E3 ubiquitin transferase" evidence="17">
    <location>
        <begin position="31"/>
        <end position="449"/>
    </location>
</feature>
<dbReference type="Proteomes" id="UP000694845">
    <property type="component" value="Unplaced"/>
</dbReference>
<keyword evidence="6" id="KW-0479">Metal-binding</keyword>
<dbReference type="GO" id="GO:0061630">
    <property type="term" value="F:ubiquitin protein ligase activity"/>
    <property type="evidence" value="ECO:0007669"/>
    <property type="project" value="UniProtKB-EC"/>
</dbReference>
<dbReference type="OrthoDB" id="8062037at2759"/>
<dbReference type="CDD" id="cd02123">
    <property type="entry name" value="PA_C_RZF_like"/>
    <property type="match status" value="1"/>
</dbReference>
<evidence type="ECO:0000256" key="8">
    <source>
        <dbReference type="ARBA" id="ARBA00022771"/>
    </source>
</evidence>
<evidence type="ECO:0000313" key="19">
    <source>
        <dbReference type="Proteomes" id="UP000694845"/>
    </source>
</evidence>
<keyword evidence="9" id="KW-0862">Zinc</keyword>
<dbReference type="Gene3D" id="3.50.30.30">
    <property type="match status" value="1"/>
</dbReference>
<comment type="subcellular location">
    <subcellularLocation>
        <location evidence="13">Endomembrane system</location>
        <topology evidence="13">Single-pass type I membrane protein</topology>
    </subcellularLocation>
</comment>
<evidence type="ECO:0000256" key="7">
    <source>
        <dbReference type="ARBA" id="ARBA00022729"/>
    </source>
</evidence>
<dbReference type="GO" id="GO:0005737">
    <property type="term" value="C:cytoplasm"/>
    <property type="evidence" value="ECO:0007669"/>
    <property type="project" value="UniProtKB-ARBA"/>
</dbReference>
<dbReference type="Pfam" id="PF02225">
    <property type="entry name" value="PA"/>
    <property type="match status" value="1"/>
</dbReference>
<feature type="region of interest" description="Disordered" evidence="15">
    <location>
        <begin position="282"/>
        <end position="354"/>
    </location>
</feature>
<reference evidence="20" key="1">
    <citation type="submission" date="2025-08" db="UniProtKB">
        <authorList>
            <consortium name="RefSeq"/>
        </authorList>
    </citation>
    <scope>IDENTIFICATION</scope>
</reference>
<evidence type="ECO:0000256" key="1">
    <source>
        <dbReference type="ARBA" id="ARBA00000900"/>
    </source>
</evidence>
<accession>A0A8B7Y6T5</accession>
<dbReference type="InterPro" id="IPR044744">
    <property type="entry name" value="ZNRF4/RNF13/RNF167_PA"/>
</dbReference>
<evidence type="ECO:0000256" key="14">
    <source>
        <dbReference type="PROSITE-ProRule" id="PRU00175"/>
    </source>
</evidence>
<dbReference type="SMART" id="SM00184">
    <property type="entry name" value="RING"/>
    <property type="match status" value="1"/>
</dbReference>
<evidence type="ECO:0000256" key="9">
    <source>
        <dbReference type="ARBA" id="ARBA00022833"/>
    </source>
</evidence>
<dbReference type="PANTHER" id="PTHR47168">
    <property type="entry name" value="RING ZINC FINGER DOMAIN SUPERFAMILY PROTEIN-RELATED"/>
    <property type="match status" value="1"/>
</dbReference>
<dbReference type="InterPro" id="IPR001841">
    <property type="entry name" value="Znf_RING"/>
</dbReference>
<dbReference type="InterPro" id="IPR046450">
    <property type="entry name" value="PA_dom_sf"/>
</dbReference>
<dbReference type="GeneID" id="110977857"/>
<dbReference type="GO" id="GO:0008270">
    <property type="term" value="F:zinc ion binding"/>
    <property type="evidence" value="ECO:0007669"/>
    <property type="project" value="UniProtKB-KW"/>
</dbReference>
<dbReference type="GO" id="GO:0012505">
    <property type="term" value="C:endomembrane system"/>
    <property type="evidence" value="ECO:0007669"/>
    <property type="project" value="UniProtKB-SubCell"/>
</dbReference>
<evidence type="ECO:0000256" key="10">
    <source>
        <dbReference type="ARBA" id="ARBA00022989"/>
    </source>
</evidence>
<keyword evidence="11 16" id="KW-0472">Membrane</keyword>
<evidence type="ECO:0000256" key="5">
    <source>
        <dbReference type="ARBA" id="ARBA00022692"/>
    </source>
</evidence>
<protein>
    <recommendedName>
        <fullName evidence="3">RING-type E3 ubiquitin transferase</fullName>
        <ecNumber evidence="3">2.3.2.27</ecNumber>
    </recommendedName>
</protein>
<gene>
    <name evidence="20" type="primary">LOC110977857</name>
</gene>
<evidence type="ECO:0000256" key="15">
    <source>
        <dbReference type="SAM" id="MobiDB-lite"/>
    </source>
</evidence>
<dbReference type="FunFam" id="3.50.30.30:FF:000026">
    <property type="entry name" value="E3 ubiquitin-protein ligase RNF13"/>
    <property type="match status" value="1"/>
</dbReference>
<comment type="pathway">
    <text evidence="2">Protein modification; protein ubiquitination.</text>
</comment>
<dbReference type="FunFam" id="3.30.40.10:FF:000824">
    <property type="entry name" value="E3 ubiquitin-protein ligase RNF13"/>
    <property type="match status" value="1"/>
</dbReference>
<dbReference type="SUPFAM" id="SSF57850">
    <property type="entry name" value="RING/U-box"/>
    <property type="match status" value="1"/>
</dbReference>
<dbReference type="EC" id="2.3.2.27" evidence="3"/>
<dbReference type="PANTHER" id="PTHR47168:SF1">
    <property type="entry name" value="OS02G0798600 PROTEIN"/>
    <property type="match status" value="1"/>
</dbReference>
<feature type="compositionally biased region" description="Polar residues" evidence="15">
    <location>
        <begin position="300"/>
        <end position="315"/>
    </location>
</feature>